<feature type="domain" description="Serine aminopeptidase S33" evidence="3">
    <location>
        <begin position="105"/>
        <end position="201"/>
    </location>
</feature>
<evidence type="ECO:0000256" key="1">
    <source>
        <dbReference type="SAM" id="Phobius"/>
    </source>
</evidence>
<keyword evidence="4" id="KW-0378">Hydrolase</keyword>
<evidence type="ECO:0000259" key="3">
    <source>
        <dbReference type="Pfam" id="PF12146"/>
    </source>
</evidence>
<keyword evidence="1" id="KW-0812">Transmembrane</keyword>
<evidence type="ECO:0000313" key="4">
    <source>
        <dbReference type="EMBL" id="ATP54491.1"/>
    </source>
</evidence>
<dbReference type="AlphaFoldDB" id="A0A2D1TYR6"/>
<protein>
    <submittedName>
        <fullName evidence="4">Alpha/beta hydrolase</fullName>
    </submittedName>
</protein>
<dbReference type="InterPro" id="IPR029058">
    <property type="entry name" value="AB_hydrolase_fold"/>
</dbReference>
<feature type="transmembrane region" description="Helical" evidence="1">
    <location>
        <begin position="12"/>
        <end position="34"/>
    </location>
</feature>
<organism evidence="4 5">
    <name type="scientific">Collinsella aerofaciens</name>
    <dbReference type="NCBI Taxonomy" id="74426"/>
    <lineage>
        <taxon>Bacteria</taxon>
        <taxon>Bacillati</taxon>
        <taxon>Actinomycetota</taxon>
        <taxon>Coriobacteriia</taxon>
        <taxon>Coriobacteriales</taxon>
        <taxon>Coriobacteriaceae</taxon>
        <taxon>Collinsella</taxon>
    </lineage>
</organism>
<sequence length="321" mass="35789">MAQNARSHRKLKIVGIVALVVVVALLGFAGNFLFDFALNPQAPYTMKMMQDSKNDKKGEQPDAEETEARAWFKENRESSSLTADDGTELAAWYFAASESTHDYAVCLHGYTNEPIGMARYVKRFHDRGMNVLAPAARAHERSGGDYIGMGWPERLDIVAWIERIVQADPEARILVFGESMGAATAMNVAGESLPANVKCIIEDCGYTSVWDEFSLQLKDVFGLPSFPLLDVANLVCNVRAGYDFHKASSVEQLKHATVPMLFIHGDQDTFVPYEMLDQNYDACASKVKQKLTIHGATHAKSAQVDPELYWNTVNNFLDEYF</sequence>
<dbReference type="Pfam" id="PF12146">
    <property type="entry name" value="Hydrolase_4"/>
    <property type="match status" value="1"/>
</dbReference>
<evidence type="ECO:0000259" key="2">
    <source>
        <dbReference type="Pfam" id="PF03959"/>
    </source>
</evidence>
<accession>A0A2D1TYR6</accession>
<dbReference type="PANTHER" id="PTHR43358:SF4">
    <property type="entry name" value="ALPHA_BETA HYDROLASE FOLD-1 DOMAIN-CONTAINING PROTEIN"/>
    <property type="match status" value="1"/>
</dbReference>
<dbReference type="PANTHER" id="PTHR43358">
    <property type="entry name" value="ALPHA/BETA-HYDROLASE"/>
    <property type="match status" value="1"/>
</dbReference>
<dbReference type="InterPro" id="IPR052920">
    <property type="entry name" value="DNA-binding_regulatory"/>
</dbReference>
<dbReference type="EMBL" id="CP024160">
    <property type="protein sequence ID" value="ATP54491.1"/>
    <property type="molecule type" value="Genomic_DNA"/>
</dbReference>
<gene>
    <name evidence="4" type="ORF">CSV91_08090</name>
</gene>
<evidence type="ECO:0000313" key="5">
    <source>
        <dbReference type="Proteomes" id="UP000225608"/>
    </source>
</evidence>
<dbReference type="SUPFAM" id="SSF53474">
    <property type="entry name" value="alpha/beta-Hydrolases"/>
    <property type="match status" value="1"/>
</dbReference>
<dbReference type="InterPro" id="IPR022742">
    <property type="entry name" value="Hydrolase_4"/>
</dbReference>
<name>A0A2D1TYR6_9ACTN</name>
<dbReference type="Proteomes" id="UP000225608">
    <property type="component" value="Chromosome"/>
</dbReference>
<dbReference type="Pfam" id="PF03959">
    <property type="entry name" value="FSH1"/>
    <property type="match status" value="1"/>
</dbReference>
<reference evidence="4 5" key="1">
    <citation type="submission" date="2017-10" db="EMBL/GenBank/DDBJ databases">
        <title>Complete genome sequence of Collinsella aerofaciens isolated from the gut of a healthy adult Indian.</title>
        <authorList>
            <person name="Bag S."/>
            <person name="Ghosh T.S."/>
            <person name="Das B."/>
        </authorList>
    </citation>
    <scope>NUCLEOTIDE SEQUENCE [LARGE SCALE GENOMIC DNA]</scope>
    <source>
        <strain evidence="5">indica</strain>
    </source>
</reference>
<feature type="domain" description="Serine hydrolase" evidence="2">
    <location>
        <begin position="241"/>
        <end position="298"/>
    </location>
</feature>
<keyword evidence="1" id="KW-0472">Membrane</keyword>
<dbReference type="RefSeq" id="WP_099432468.1">
    <property type="nucleotide sequence ID" value="NZ_CP024160.1"/>
</dbReference>
<dbReference type="Gene3D" id="3.40.50.1820">
    <property type="entry name" value="alpha/beta hydrolase"/>
    <property type="match status" value="1"/>
</dbReference>
<dbReference type="KEGG" id="caer:CSV91_08090"/>
<dbReference type="InterPro" id="IPR005645">
    <property type="entry name" value="FSH-like_dom"/>
</dbReference>
<proteinExistence type="predicted"/>
<keyword evidence="1" id="KW-1133">Transmembrane helix</keyword>
<dbReference type="GO" id="GO:0016787">
    <property type="term" value="F:hydrolase activity"/>
    <property type="evidence" value="ECO:0007669"/>
    <property type="project" value="UniProtKB-KW"/>
</dbReference>